<name>A0AAP2W4W9_9EURY</name>
<organism evidence="1 2">
    <name type="scientific">Methanooceanicella nereidis</name>
    <dbReference type="NCBI Taxonomy" id="2052831"/>
    <lineage>
        <taxon>Archaea</taxon>
        <taxon>Methanobacteriati</taxon>
        <taxon>Methanobacteriota</taxon>
        <taxon>Stenosarchaea group</taxon>
        <taxon>Methanomicrobia</taxon>
        <taxon>Methanocellales</taxon>
        <taxon>Methanocellaceae</taxon>
        <taxon>Methanooceanicella</taxon>
    </lineage>
</organism>
<sequence length="82" mass="10253">MERPFTNTNPNIVLRRMYIYKEEEDEDEKKYYVMAEQDNGRRRFVTKFRLRDDAVRYLRDYAKRENWKVHGEEIFRPMGGKR</sequence>
<dbReference type="EMBL" id="PGCK01000005">
    <property type="protein sequence ID" value="MCD1294840.1"/>
    <property type="molecule type" value="Genomic_DNA"/>
</dbReference>
<protein>
    <submittedName>
        <fullName evidence="1">Uncharacterized protein</fullName>
    </submittedName>
</protein>
<evidence type="ECO:0000313" key="1">
    <source>
        <dbReference type="EMBL" id="MCD1294840.1"/>
    </source>
</evidence>
<dbReference type="RefSeq" id="WP_230741674.1">
    <property type="nucleotide sequence ID" value="NZ_PGCK01000005.1"/>
</dbReference>
<dbReference type="Proteomes" id="UP001320159">
    <property type="component" value="Unassembled WGS sequence"/>
</dbReference>
<evidence type="ECO:0000313" key="2">
    <source>
        <dbReference type="Proteomes" id="UP001320159"/>
    </source>
</evidence>
<comment type="caution">
    <text evidence="1">The sequence shown here is derived from an EMBL/GenBank/DDBJ whole genome shotgun (WGS) entry which is preliminary data.</text>
</comment>
<proteinExistence type="predicted"/>
<gene>
    <name evidence="1" type="ORF">CUJ83_07490</name>
</gene>
<reference evidence="1 2" key="1">
    <citation type="submission" date="2017-11" db="EMBL/GenBank/DDBJ databases">
        <title>Isolation and Characterization of Family Methanocellaceae Species from Potential Methane Hydrate Area Offshore Southwestern Taiwan.</title>
        <authorList>
            <person name="Zhang W.-L."/>
            <person name="Chen W.-C."/>
            <person name="Lai M.-C."/>
            <person name="Chen S.-C."/>
        </authorList>
    </citation>
    <scope>NUCLEOTIDE SEQUENCE [LARGE SCALE GENOMIC DNA]</scope>
    <source>
        <strain evidence="1 2">CWC-04</strain>
    </source>
</reference>
<keyword evidence="2" id="KW-1185">Reference proteome</keyword>
<dbReference type="AlphaFoldDB" id="A0AAP2W4W9"/>
<accession>A0AAP2W4W9</accession>